<feature type="transmembrane region" description="Helical" evidence="1">
    <location>
        <begin position="171"/>
        <end position="204"/>
    </location>
</feature>
<protein>
    <submittedName>
        <fullName evidence="2">Uncharacterized protein</fullName>
    </submittedName>
</protein>
<feature type="transmembrane region" description="Helical" evidence="1">
    <location>
        <begin position="129"/>
        <end position="159"/>
    </location>
</feature>
<keyword evidence="1" id="KW-0812">Transmembrane</keyword>
<dbReference type="AlphaFoldDB" id="A0A833R6D5"/>
<organism evidence="2 3">
    <name type="scientific">Carex littledalei</name>
    <dbReference type="NCBI Taxonomy" id="544730"/>
    <lineage>
        <taxon>Eukaryota</taxon>
        <taxon>Viridiplantae</taxon>
        <taxon>Streptophyta</taxon>
        <taxon>Embryophyta</taxon>
        <taxon>Tracheophyta</taxon>
        <taxon>Spermatophyta</taxon>
        <taxon>Magnoliopsida</taxon>
        <taxon>Liliopsida</taxon>
        <taxon>Poales</taxon>
        <taxon>Cyperaceae</taxon>
        <taxon>Cyperoideae</taxon>
        <taxon>Cariceae</taxon>
        <taxon>Carex</taxon>
        <taxon>Carex subgen. Euthyceras</taxon>
    </lineage>
</organism>
<dbReference type="PANTHER" id="PTHR33133">
    <property type="entry name" value="OS08G0107100 PROTEIN-RELATED"/>
    <property type="match status" value="1"/>
</dbReference>
<feature type="transmembrane region" description="Helical" evidence="1">
    <location>
        <begin position="21"/>
        <end position="40"/>
    </location>
</feature>
<comment type="caution">
    <text evidence="2">The sequence shown here is derived from an EMBL/GenBank/DDBJ whole genome shotgun (WGS) entry which is preliminary data.</text>
</comment>
<keyword evidence="1" id="KW-1133">Transmembrane helix</keyword>
<sequence length="335" mass="37439">MGMTRDVMRSSINAFFKGYHAFTTIAAIFIFPASLSVLLSESLASSSASIIAALSTRFHYLFKAAGFPEIDFFALLNLKLSQTIFSFSMSLPLTLTFLLLAKSCVIQIFRDSPRYGKHVVPHFSKFLPIYPSLLSTHIFNTFLFLSSNVTAFSLLFLLFNGADLFGLKSHISVLLLSAIGAIVYSVFIATTTVICNLAIIISGMENCNGYISILKACILTRGHITTALALALPTSLGMAIMEALFQFRIMRQYRVSGNFSPAVMWEAFSITYIHSILMVIEIIASCMFYKRCILLHCSNGEEELRRNGKNLNQRRRPASLFEIGIEILFCFFFFV</sequence>
<keyword evidence="1" id="KW-0472">Membrane</keyword>
<reference evidence="2" key="1">
    <citation type="submission" date="2020-01" db="EMBL/GenBank/DDBJ databases">
        <title>Genome sequence of Kobresia littledalei, the first chromosome-level genome in the family Cyperaceae.</title>
        <authorList>
            <person name="Qu G."/>
        </authorList>
    </citation>
    <scope>NUCLEOTIDE SEQUENCE</scope>
    <source>
        <strain evidence="2">C.B.Clarke</strain>
        <tissue evidence="2">Leaf</tissue>
    </source>
</reference>
<keyword evidence="3" id="KW-1185">Reference proteome</keyword>
<name>A0A833R6D5_9POAL</name>
<evidence type="ECO:0000313" key="3">
    <source>
        <dbReference type="Proteomes" id="UP000623129"/>
    </source>
</evidence>
<dbReference type="PANTHER" id="PTHR33133:SF3">
    <property type="entry name" value="TRANSMEMBRANE PROTEIN"/>
    <property type="match status" value="1"/>
</dbReference>
<dbReference type="EMBL" id="SWLB01000010">
    <property type="protein sequence ID" value="KAF3333916.1"/>
    <property type="molecule type" value="Genomic_DNA"/>
</dbReference>
<feature type="transmembrane region" description="Helical" evidence="1">
    <location>
        <begin position="224"/>
        <end position="245"/>
    </location>
</feature>
<dbReference type="Proteomes" id="UP000623129">
    <property type="component" value="Unassembled WGS sequence"/>
</dbReference>
<gene>
    <name evidence="2" type="ORF">FCM35_KLT01607</name>
</gene>
<proteinExistence type="predicted"/>
<feature type="transmembrane region" description="Helical" evidence="1">
    <location>
        <begin position="90"/>
        <end position="109"/>
    </location>
</feature>
<evidence type="ECO:0000313" key="2">
    <source>
        <dbReference type="EMBL" id="KAF3333916.1"/>
    </source>
</evidence>
<evidence type="ECO:0000256" key="1">
    <source>
        <dbReference type="SAM" id="Phobius"/>
    </source>
</evidence>
<accession>A0A833R6D5</accession>
<dbReference type="OrthoDB" id="687732at2759"/>